<proteinExistence type="predicted"/>
<dbReference type="Gene3D" id="4.10.60.10">
    <property type="entry name" value="Zinc finger, CCHC-type"/>
    <property type="match status" value="1"/>
</dbReference>
<dbReference type="InterPro" id="IPR050951">
    <property type="entry name" value="Retrovirus_Pol_polyprotein"/>
</dbReference>
<dbReference type="GO" id="GO:0004190">
    <property type="term" value="F:aspartic-type endopeptidase activity"/>
    <property type="evidence" value="ECO:0007669"/>
    <property type="project" value="UniProtKB-KW"/>
</dbReference>
<dbReference type="PROSITE" id="PS50158">
    <property type="entry name" value="ZF_CCHC"/>
    <property type="match status" value="2"/>
</dbReference>
<dbReference type="InterPro" id="IPR043128">
    <property type="entry name" value="Rev_trsase/Diguanyl_cyclase"/>
</dbReference>
<dbReference type="Gene3D" id="3.10.10.10">
    <property type="entry name" value="HIV Type 1 Reverse Transcriptase, subunit A, domain 1"/>
    <property type="match status" value="1"/>
</dbReference>
<dbReference type="InterPro" id="IPR000477">
    <property type="entry name" value="RT_dom"/>
</dbReference>
<dbReference type="CDD" id="cd01647">
    <property type="entry name" value="RT_LTR"/>
    <property type="match status" value="1"/>
</dbReference>
<dbReference type="PANTHER" id="PTHR37984">
    <property type="entry name" value="PROTEIN CBG26694"/>
    <property type="match status" value="1"/>
</dbReference>
<keyword evidence="4" id="KW-0511">Multifunctional enzyme</keyword>
<feature type="region of interest" description="Disordered" evidence="6">
    <location>
        <begin position="14"/>
        <end position="36"/>
    </location>
</feature>
<accession>A0AA38TVZ3</accession>
<dbReference type="InterPro" id="IPR041577">
    <property type="entry name" value="RT_RNaseH_2"/>
</dbReference>
<gene>
    <name evidence="8" type="ORF">OSB04_006566</name>
</gene>
<evidence type="ECO:0000313" key="9">
    <source>
        <dbReference type="Proteomes" id="UP001172457"/>
    </source>
</evidence>
<dbReference type="Pfam" id="PF17919">
    <property type="entry name" value="RT_RNaseH_2"/>
    <property type="match status" value="1"/>
</dbReference>
<keyword evidence="3" id="KW-0238">DNA-binding</keyword>
<comment type="caution">
    <text evidence="8">The sequence shown here is derived from an EMBL/GenBank/DDBJ whole genome shotgun (WGS) entry which is preliminary data.</text>
</comment>
<evidence type="ECO:0000256" key="2">
    <source>
        <dbReference type="ARBA" id="ARBA00022750"/>
    </source>
</evidence>
<dbReference type="InterPro" id="IPR043502">
    <property type="entry name" value="DNA/RNA_pol_sf"/>
</dbReference>
<dbReference type="GO" id="GO:0006508">
    <property type="term" value="P:proteolysis"/>
    <property type="evidence" value="ECO:0007669"/>
    <property type="project" value="UniProtKB-KW"/>
</dbReference>
<dbReference type="GO" id="GO:0008270">
    <property type="term" value="F:zinc ion binding"/>
    <property type="evidence" value="ECO:0007669"/>
    <property type="project" value="UniProtKB-KW"/>
</dbReference>
<dbReference type="InterPro" id="IPR001878">
    <property type="entry name" value="Znf_CCHC"/>
</dbReference>
<evidence type="ECO:0000256" key="1">
    <source>
        <dbReference type="ARBA" id="ARBA00022670"/>
    </source>
</evidence>
<keyword evidence="1" id="KW-0645">Protease</keyword>
<feature type="compositionally biased region" description="Basic and acidic residues" evidence="6">
    <location>
        <begin position="14"/>
        <end position="28"/>
    </location>
</feature>
<feature type="domain" description="CCHC-type" evidence="7">
    <location>
        <begin position="232"/>
        <end position="247"/>
    </location>
</feature>
<evidence type="ECO:0000256" key="3">
    <source>
        <dbReference type="ARBA" id="ARBA00023125"/>
    </source>
</evidence>
<evidence type="ECO:0000313" key="8">
    <source>
        <dbReference type="EMBL" id="KAJ9561406.1"/>
    </source>
</evidence>
<keyword evidence="2" id="KW-0064">Aspartyl protease</keyword>
<reference evidence="8" key="1">
    <citation type="submission" date="2023-03" db="EMBL/GenBank/DDBJ databases">
        <title>Chromosome-scale reference genome and RAD-based genetic map of yellow starthistle (Centaurea solstitialis) reveal putative structural variation and QTLs associated with invader traits.</title>
        <authorList>
            <person name="Reatini B."/>
            <person name="Cang F.A."/>
            <person name="Jiang Q."/>
            <person name="Mckibben M.T.W."/>
            <person name="Barker M.S."/>
            <person name="Rieseberg L.H."/>
            <person name="Dlugosch K.M."/>
        </authorList>
    </citation>
    <scope>NUCLEOTIDE SEQUENCE</scope>
    <source>
        <strain evidence="8">CAN-66</strain>
        <tissue evidence="8">Leaf</tissue>
    </source>
</reference>
<name>A0AA38TVZ3_9ASTR</name>
<keyword evidence="9" id="KW-1185">Reference proteome</keyword>
<evidence type="ECO:0000256" key="4">
    <source>
        <dbReference type="ARBA" id="ARBA00023268"/>
    </source>
</evidence>
<keyword evidence="5" id="KW-0479">Metal-binding</keyword>
<evidence type="ECO:0000256" key="6">
    <source>
        <dbReference type="SAM" id="MobiDB-lite"/>
    </source>
</evidence>
<dbReference type="PANTHER" id="PTHR37984:SF5">
    <property type="entry name" value="PROTEIN NYNRIN-LIKE"/>
    <property type="match status" value="1"/>
</dbReference>
<protein>
    <recommendedName>
        <fullName evidence="7">CCHC-type domain-containing protein</fullName>
    </recommendedName>
</protein>
<dbReference type="InterPro" id="IPR036397">
    <property type="entry name" value="RNaseH_sf"/>
</dbReference>
<feature type="region of interest" description="Disordered" evidence="6">
    <location>
        <begin position="252"/>
        <end position="272"/>
    </location>
</feature>
<keyword evidence="5" id="KW-0862">Zinc</keyword>
<keyword evidence="5" id="KW-0863">Zinc-finger</keyword>
<dbReference type="Gene3D" id="3.30.420.10">
    <property type="entry name" value="Ribonuclease H-like superfamily/Ribonuclease H"/>
    <property type="match status" value="1"/>
</dbReference>
<evidence type="ECO:0000256" key="5">
    <source>
        <dbReference type="PROSITE-ProRule" id="PRU00047"/>
    </source>
</evidence>
<organism evidence="8 9">
    <name type="scientific">Centaurea solstitialis</name>
    <name type="common">yellow star-thistle</name>
    <dbReference type="NCBI Taxonomy" id="347529"/>
    <lineage>
        <taxon>Eukaryota</taxon>
        <taxon>Viridiplantae</taxon>
        <taxon>Streptophyta</taxon>
        <taxon>Embryophyta</taxon>
        <taxon>Tracheophyta</taxon>
        <taxon>Spermatophyta</taxon>
        <taxon>Magnoliopsida</taxon>
        <taxon>eudicotyledons</taxon>
        <taxon>Gunneridae</taxon>
        <taxon>Pentapetalae</taxon>
        <taxon>asterids</taxon>
        <taxon>campanulids</taxon>
        <taxon>Asterales</taxon>
        <taxon>Asteraceae</taxon>
        <taxon>Carduoideae</taxon>
        <taxon>Cardueae</taxon>
        <taxon>Centaureinae</taxon>
        <taxon>Centaurea</taxon>
    </lineage>
</organism>
<dbReference type="EMBL" id="JARYMX010000002">
    <property type="protein sequence ID" value="KAJ9561406.1"/>
    <property type="molecule type" value="Genomic_DNA"/>
</dbReference>
<dbReference type="Gene3D" id="3.30.70.270">
    <property type="match status" value="2"/>
</dbReference>
<sequence>MGKIQTALRNILEQQEKSKSGEQRKDSGAHSPPATVVRGQSQLTPFEAMVLPRPTRGCNYKAFAACKPMIYKEEFDPVLAMRWIEEMEIVFKTCTCAAEDKVVYVRPMLKADMLNWWNMETGGRQLKLEFVMSKEPPTFLATINAAEMIEREKDRQMKERGREKKRWDGLVSDPRKGKFPRIESSGGQNPSARPCGKCQRVNQRDCRTRPPTCFRCEQPRHLSRDCTARRSCYQCGSPDHFTTECPRLKRGGETAPGGRAVAAKDDRKAAPTHARGRAFRMTAEEAEEAPDVVTGTFLINSIRAKVLFDTGADYSYDTPELLKFLCVKLEPLDHPYEADTANGLVWVREVSRGCTIEVDGCLVPVGKEKLEVKDIEVVCEYPEVFSVDLDSLPPEREIEFRIDLELLDKGFIHPSTSPWGALVLFVMKKDGTMRMCIDYRELNKRHSVRKPYLDKFVIVCIDDILIYSKMAEEHGEHLQRVLELLKRERLYVRFSKCEFWLQEKQFLGHVVTQEGIKVDPAKIEAIQNWESPKSPTEVRSFLRLAGYYRRFIKHFSAIATPLTALTKKNVKFEWTPTCEYAFNNLKEKLTRAPILTLPSGIDGFVVYCDTSKLGLGCVLMQEGKVELLSDYDCEILYHPSKANVVADALSRKGNERAPDIVALRISVVPDIRSKIKARQEEAVRDQNSKSERMVGILETDNSKIIHVVVDRLSKSAHFLPMKETYTMERLVKLYIAEVVGYTWDDHLPLIEFAYNNSYHSSIEAAPYEILCGQKCRTPLCWNEVGEKQLAGPEVVQITSEKINQLRE</sequence>
<dbReference type="FunFam" id="3.30.70.270:FF:000020">
    <property type="entry name" value="Transposon Tf2-6 polyprotein-like Protein"/>
    <property type="match status" value="1"/>
</dbReference>
<feature type="region of interest" description="Disordered" evidence="6">
    <location>
        <begin position="153"/>
        <end position="197"/>
    </location>
</feature>
<dbReference type="GO" id="GO:0003677">
    <property type="term" value="F:DNA binding"/>
    <property type="evidence" value="ECO:0007669"/>
    <property type="project" value="UniProtKB-KW"/>
</dbReference>
<dbReference type="SUPFAM" id="SSF57756">
    <property type="entry name" value="Retrovirus zinc finger-like domains"/>
    <property type="match status" value="1"/>
</dbReference>
<dbReference type="AlphaFoldDB" id="A0AA38TVZ3"/>
<feature type="compositionally biased region" description="Basic and acidic residues" evidence="6">
    <location>
        <begin position="153"/>
        <end position="176"/>
    </location>
</feature>
<dbReference type="InterPro" id="IPR036875">
    <property type="entry name" value="Znf_CCHC_sf"/>
</dbReference>
<keyword evidence="2" id="KW-0378">Hydrolase</keyword>
<dbReference type="SUPFAM" id="SSF56672">
    <property type="entry name" value="DNA/RNA polymerases"/>
    <property type="match status" value="1"/>
</dbReference>
<dbReference type="Proteomes" id="UP001172457">
    <property type="component" value="Chromosome 2"/>
</dbReference>
<evidence type="ECO:0000259" key="7">
    <source>
        <dbReference type="PROSITE" id="PS50158"/>
    </source>
</evidence>
<dbReference type="SMART" id="SM00343">
    <property type="entry name" value="ZnF_C2HC"/>
    <property type="match status" value="2"/>
</dbReference>
<feature type="domain" description="CCHC-type" evidence="7">
    <location>
        <begin position="213"/>
        <end position="226"/>
    </location>
</feature>
<dbReference type="Pfam" id="PF00078">
    <property type="entry name" value="RVT_1"/>
    <property type="match status" value="1"/>
</dbReference>
<dbReference type="Pfam" id="PF08284">
    <property type="entry name" value="RVP_2"/>
    <property type="match status" value="1"/>
</dbReference>